<gene>
    <name evidence="9" type="ORF">C5O25_07705</name>
</gene>
<dbReference type="GO" id="GO:0008360">
    <property type="term" value="P:regulation of cell shape"/>
    <property type="evidence" value="ECO:0007669"/>
    <property type="project" value="UniProtKB-KW"/>
</dbReference>
<evidence type="ECO:0000256" key="1">
    <source>
        <dbReference type="ARBA" id="ARBA00009369"/>
    </source>
</evidence>
<keyword evidence="10" id="KW-1185">Reference proteome</keyword>
<dbReference type="NCBIfam" id="NF010532">
    <property type="entry name" value="PRK13922.9-3"/>
    <property type="match status" value="1"/>
</dbReference>
<evidence type="ECO:0000256" key="2">
    <source>
        <dbReference type="ARBA" id="ARBA00013855"/>
    </source>
</evidence>
<dbReference type="Pfam" id="PF04085">
    <property type="entry name" value="MreC"/>
    <property type="match status" value="1"/>
</dbReference>
<dbReference type="PANTHER" id="PTHR34138">
    <property type="entry name" value="CELL SHAPE-DETERMINING PROTEIN MREC"/>
    <property type="match status" value="1"/>
</dbReference>
<dbReference type="InterPro" id="IPR055342">
    <property type="entry name" value="MreC_beta-barrel_core"/>
</dbReference>
<dbReference type="PROSITE" id="PS51257">
    <property type="entry name" value="PROKAR_LIPOPROTEIN"/>
    <property type="match status" value="1"/>
</dbReference>
<keyword evidence="3 5" id="KW-0133">Cell shape</keyword>
<evidence type="ECO:0000256" key="4">
    <source>
        <dbReference type="ARBA" id="ARBA00032089"/>
    </source>
</evidence>
<keyword evidence="7" id="KW-1133">Transmembrane helix</keyword>
<dbReference type="Proteomes" id="UP000244925">
    <property type="component" value="Unassembled WGS sequence"/>
</dbReference>
<reference evidence="10" key="1">
    <citation type="submission" date="2018-02" db="EMBL/GenBank/DDBJ databases">
        <authorList>
            <person name="Clavel T."/>
            <person name="Strowig T."/>
        </authorList>
    </citation>
    <scope>NUCLEOTIDE SEQUENCE [LARGE SCALE GENOMIC DNA]</scope>
    <source>
        <strain evidence="10">DSM 100764</strain>
    </source>
</reference>
<dbReference type="Gene3D" id="2.40.10.350">
    <property type="entry name" value="Rod shape-determining protein MreC, domain 2"/>
    <property type="match status" value="1"/>
</dbReference>
<sequence length="282" mass="31940">MRNLIEFFLRYSSWMLFVAYMAAGCFMLFHSNPWQHHVMLTSANAVSAVVYKGASNLTAYFHLRDINEDLQRRNSALELEVINLKQQLERTRELVYADTMTTDSALQRYSFILARVINNTTHRTHNYITIDKGSADGIRPEMGVMDQNGVVGIVNVTGPHSARVISLLNNHLRLSCKVKGHDHVGSLVWDGTDPEEAILEELPRHAVFEIGDTIVTSGFSTVFPEGVPIGTIVKGLRDHDENFFALRVRLFTDFTTLGTVRIISDSMTDEIREVERDIIDKK</sequence>
<feature type="transmembrane region" description="Helical" evidence="7">
    <location>
        <begin position="7"/>
        <end position="29"/>
    </location>
</feature>
<proteinExistence type="inferred from homology"/>
<feature type="coiled-coil region" evidence="6">
    <location>
        <begin position="67"/>
        <end position="94"/>
    </location>
</feature>
<dbReference type="GO" id="GO:0005886">
    <property type="term" value="C:plasma membrane"/>
    <property type="evidence" value="ECO:0007669"/>
    <property type="project" value="TreeGrafter"/>
</dbReference>
<dbReference type="PIRSF" id="PIRSF038471">
    <property type="entry name" value="MreC"/>
    <property type="match status" value="1"/>
</dbReference>
<organism evidence="9 10">
    <name type="scientific">Paramuribaculum intestinale</name>
    <dbReference type="NCBI Taxonomy" id="2094151"/>
    <lineage>
        <taxon>Bacteria</taxon>
        <taxon>Pseudomonadati</taxon>
        <taxon>Bacteroidota</taxon>
        <taxon>Bacteroidia</taxon>
        <taxon>Bacteroidales</taxon>
        <taxon>Muribaculaceae</taxon>
        <taxon>Paramuribaculum</taxon>
    </lineage>
</organism>
<evidence type="ECO:0000256" key="3">
    <source>
        <dbReference type="ARBA" id="ARBA00022960"/>
    </source>
</evidence>
<dbReference type="AlphaFoldDB" id="A0A2V1IWC4"/>
<protein>
    <recommendedName>
        <fullName evidence="2 5">Cell shape-determining protein MreC</fullName>
    </recommendedName>
    <alternativeName>
        <fullName evidence="4 5">Cell shape protein MreC</fullName>
    </alternativeName>
</protein>
<evidence type="ECO:0000256" key="7">
    <source>
        <dbReference type="SAM" id="Phobius"/>
    </source>
</evidence>
<comment type="function">
    <text evidence="5">Involved in formation and maintenance of cell shape.</text>
</comment>
<name>A0A2V1IWC4_9BACT</name>
<dbReference type="GeneID" id="93423492"/>
<evidence type="ECO:0000256" key="5">
    <source>
        <dbReference type="PIRNR" id="PIRNR038471"/>
    </source>
</evidence>
<comment type="similarity">
    <text evidence="1 5">Belongs to the MreC family.</text>
</comment>
<accession>A0A2V1IWC4</accession>
<dbReference type="InterPro" id="IPR042177">
    <property type="entry name" value="Cell/Rod_1"/>
</dbReference>
<keyword evidence="7" id="KW-0812">Transmembrane</keyword>
<evidence type="ECO:0000313" key="10">
    <source>
        <dbReference type="Proteomes" id="UP000244925"/>
    </source>
</evidence>
<dbReference type="Gene3D" id="2.40.10.340">
    <property type="entry name" value="Rod shape-determining protein MreC, domain 1"/>
    <property type="match status" value="1"/>
</dbReference>
<dbReference type="InterPro" id="IPR007221">
    <property type="entry name" value="MreC"/>
</dbReference>
<dbReference type="EMBL" id="PUBV01000014">
    <property type="protein sequence ID" value="PWB07293.1"/>
    <property type="molecule type" value="Genomic_DNA"/>
</dbReference>
<dbReference type="PANTHER" id="PTHR34138:SF1">
    <property type="entry name" value="CELL SHAPE-DETERMINING PROTEIN MREC"/>
    <property type="match status" value="1"/>
</dbReference>
<evidence type="ECO:0000256" key="6">
    <source>
        <dbReference type="SAM" id="Coils"/>
    </source>
</evidence>
<dbReference type="InterPro" id="IPR042175">
    <property type="entry name" value="Cell/Rod_MreC_2"/>
</dbReference>
<dbReference type="RefSeq" id="WP_107036161.1">
    <property type="nucleotide sequence ID" value="NZ_CAOOML010000038.1"/>
</dbReference>
<comment type="caution">
    <text evidence="9">The sequence shown here is derived from an EMBL/GenBank/DDBJ whole genome shotgun (WGS) entry which is preliminary data.</text>
</comment>
<keyword evidence="7" id="KW-0472">Membrane</keyword>
<keyword evidence="6" id="KW-0175">Coiled coil</keyword>
<evidence type="ECO:0000313" key="9">
    <source>
        <dbReference type="EMBL" id="PWB07293.1"/>
    </source>
</evidence>
<evidence type="ECO:0000259" key="8">
    <source>
        <dbReference type="Pfam" id="PF04085"/>
    </source>
</evidence>
<feature type="domain" description="Rod shape-determining protein MreC beta-barrel core" evidence="8">
    <location>
        <begin position="116"/>
        <end position="263"/>
    </location>
</feature>